<keyword evidence="4 5" id="KW-0472">Membrane</keyword>
<keyword evidence="2 5" id="KW-0812">Transmembrane</keyword>
<comment type="subcellular location">
    <subcellularLocation>
        <location evidence="1">Membrane</location>
        <topology evidence="1">Multi-pass membrane protein</topology>
    </subcellularLocation>
</comment>
<evidence type="ECO:0008006" key="8">
    <source>
        <dbReference type="Google" id="ProtNLM"/>
    </source>
</evidence>
<comment type="caution">
    <text evidence="6">The sequence shown here is derived from an EMBL/GenBank/DDBJ whole genome shotgun (WGS) entry which is preliminary data.</text>
</comment>
<feature type="transmembrane region" description="Helical" evidence="5">
    <location>
        <begin position="272"/>
        <end position="288"/>
    </location>
</feature>
<dbReference type="PANTHER" id="PTHR33514">
    <property type="entry name" value="PROTEIN ABCI12, CHLOROPLASTIC"/>
    <property type="match status" value="1"/>
</dbReference>
<evidence type="ECO:0000256" key="5">
    <source>
        <dbReference type="SAM" id="Phobius"/>
    </source>
</evidence>
<protein>
    <recommendedName>
        <fullName evidence="8">Cobalt transport protein</fullName>
    </recommendedName>
</protein>
<evidence type="ECO:0000256" key="2">
    <source>
        <dbReference type="ARBA" id="ARBA00022692"/>
    </source>
</evidence>
<feature type="transmembrane region" description="Helical" evidence="5">
    <location>
        <begin position="45"/>
        <end position="65"/>
    </location>
</feature>
<evidence type="ECO:0000256" key="4">
    <source>
        <dbReference type="ARBA" id="ARBA00023136"/>
    </source>
</evidence>
<dbReference type="CDD" id="cd16914">
    <property type="entry name" value="EcfT"/>
    <property type="match status" value="1"/>
</dbReference>
<dbReference type="EMBL" id="WMIA01000005">
    <property type="protein sequence ID" value="MTF38492.1"/>
    <property type="molecule type" value="Genomic_DNA"/>
</dbReference>
<proteinExistence type="predicted"/>
<evidence type="ECO:0000313" key="7">
    <source>
        <dbReference type="Proteomes" id="UP000437131"/>
    </source>
</evidence>
<feature type="transmembrane region" description="Helical" evidence="5">
    <location>
        <begin position="72"/>
        <end position="90"/>
    </location>
</feature>
<dbReference type="Proteomes" id="UP000437131">
    <property type="component" value="Unassembled WGS sequence"/>
</dbReference>
<keyword evidence="3 5" id="KW-1133">Transmembrane helix</keyword>
<evidence type="ECO:0000256" key="3">
    <source>
        <dbReference type="ARBA" id="ARBA00022989"/>
    </source>
</evidence>
<dbReference type="InterPro" id="IPR003339">
    <property type="entry name" value="ABC/ECF_trnsptr_transmembrane"/>
</dbReference>
<gene>
    <name evidence="6" type="ORF">GGC33_06100</name>
</gene>
<reference evidence="6 7" key="1">
    <citation type="submission" date="2019-11" db="EMBL/GenBank/DDBJ databases">
        <title>Isolation of a new High Light Tolerant Cyanobacteria.</title>
        <authorList>
            <person name="Dobson Z."/>
            <person name="Vaughn N."/>
            <person name="Vaughn M."/>
            <person name="Fromme P."/>
            <person name="Mazor Y."/>
        </authorList>
    </citation>
    <scope>NUCLEOTIDE SEQUENCE [LARGE SCALE GENOMIC DNA]</scope>
    <source>
        <strain evidence="6 7">0216</strain>
    </source>
</reference>
<evidence type="ECO:0000256" key="1">
    <source>
        <dbReference type="ARBA" id="ARBA00004141"/>
    </source>
</evidence>
<dbReference type="Pfam" id="PF02361">
    <property type="entry name" value="CbiQ"/>
    <property type="match status" value="1"/>
</dbReference>
<feature type="transmembrane region" description="Helical" evidence="5">
    <location>
        <begin position="133"/>
        <end position="153"/>
    </location>
</feature>
<sequence>MDFLRSLPIGIFIEKPISWLHKLDPRVKLAWLMSVILTPLLANPYWRIFLVIFLLLLTVLAKIPWRILKTQVSLLVFFLVIVFCVTIFSGDGFNLNYQPTLPPSTLPTPQPTDYRYVLLEIGNFTMTRRSLDLAIRVTTLIFTLVYSSNLFLLTTAPEKITAGIEDLLSPLRRFNLPITEIILTLTLALRFIPLVLEEAQNLIRSIKTRAINWKKLGFKKSMQIWLIVAEKLLQNILLRAEQIAIAIEARGFTNPHDHLVQWHELKMIKADFFALFSLIIFWFFRVIYGG</sequence>
<accession>A0A844GTV9</accession>
<name>A0A844GTV9_9CHRO</name>
<dbReference type="AlphaFoldDB" id="A0A844GTV9"/>
<organism evidence="6 7">
    <name type="scientific">Cyanobacterium aponinum 0216</name>
    <dbReference type="NCBI Taxonomy" id="2676140"/>
    <lineage>
        <taxon>Bacteria</taxon>
        <taxon>Bacillati</taxon>
        <taxon>Cyanobacteriota</taxon>
        <taxon>Cyanophyceae</taxon>
        <taxon>Oscillatoriophycideae</taxon>
        <taxon>Chroococcales</taxon>
        <taxon>Geminocystaceae</taxon>
        <taxon>Cyanobacterium</taxon>
    </lineage>
</organism>
<dbReference type="GO" id="GO:0005886">
    <property type="term" value="C:plasma membrane"/>
    <property type="evidence" value="ECO:0007669"/>
    <property type="project" value="TreeGrafter"/>
</dbReference>
<dbReference type="PANTHER" id="PTHR33514:SF13">
    <property type="entry name" value="PROTEIN ABCI12, CHLOROPLASTIC"/>
    <property type="match status" value="1"/>
</dbReference>
<dbReference type="RefSeq" id="WP_015219232.1">
    <property type="nucleotide sequence ID" value="NZ_WMIA01000005.1"/>
</dbReference>
<evidence type="ECO:0000313" key="6">
    <source>
        <dbReference type="EMBL" id="MTF38492.1"/>
    </source>
</evidence>